<name>C0QDJ4_DESAH</name>
<dbReference type="eggNOG" id="COG0204">
    <property type="taxonomic scope" value="Bacteria"/>
</dbReference>
<proteinExistence type="predicted"/>
<dbReference type="Pfam" id="PF01553">
    <property type="entry name" value="Acyltransferase"/>
    <property type="match status" value="1"/>
</dbReference>
<comment type="pathway">
    <text evidence="1">Lipid metabolism.</text>
</comment>
<dbReference type="STRING" id="177437.HRM2_21600"/>
<dbReference type="Proteomes" id="UP000000442">
    <property type="component" value="Chromosome"/>
</dbReference>
<sequence>MLFHVAKMIYRLLGWKIDRDKARKLWQSKNVLVGFPHTSMKDTVLTMVGMHLLQKRSYTFIKKEAFFWPLSWFLKLNHAIPVTRSAPGGIVTSIVSEFNRNKSFSVCIVPQGTRSSGSKLKTGFWHIARQANASVLCWYFDTAGKHCICVGSFRPSDSMDEDLKRMQKLYDTVGYKIPLGE</sequence>
<evidence type="ECO:0000256" key="3">
    <source>
        <dbReference type="ARBA" id="ARBA00023315"/>
    </source>
</evidence>
<evidence type="ECO:0000256" key="1">
    <source>
        <dbReference type="ARBA" id="ARBA00005189"/>
    </source>
</evidence>
<dbReference type="InterPro" id="IPR002123">
    <property type="entry name" value="Plipid/glycerol_acylTrfase"/>
</dbReference>
<dbReference type="PANTHER" id="PTHR10434:SF9">
    <property type="entry name" value="PHOSPHOLIPID_GLYCEROL ACYLTRANSFERASE DOMAIN-CONTAINING PROTEIN"/>
    <property type="match status" value="1"/>
</dbReference>
<accession>C0QDJ4</accession>
<keyword evidence="6" id="KW-1185">Reference proteome</keyword>
<dbReference type="GO" id="GO:0006654">
    <property type="term" value="P:phosphatidic acid biosynthetic process"/>
    <property type="evidence" value="ECO:0007669"/>
    <property type="project" value="TreeGrafter"/>
</dbReference>
<evidence type="ECO:0000256" key="2">
    <source>
        <dbReference type="ARBA" id="ARBA00022679"/>
    </source>
</evidence>
<organism evidence="5 6">
    <name type="scientific">Desulforapulum autotrophicum (strain ATCC 43914 / DSM 3382 / VKM B-1955 / HRM2)</name>
    <name type="common">Desulfobacterium autotrophicum</name>
    <dbReference type="NCBI Taxonomy" id="177437"/>
    <lineage>
        <taxon>Bacteria</taxon>
        <taxon>Pseudomonadati</taxon>
        <taxon>Thermodesulfobacteriota</taxon>
        <taxon>Desulfobacteria</taxon>
        <taxon>Desulfobacterales</taxon>
        <taxon>Desulfobacteraceae</taxon>
        <taxon>Desulforapulum</taxon>
    </lineage>
</organism>
<dbReference type="SUPFAM" id="SSF69593">
    <property type="entry name" value="Glycerol-3-phosphate (1)-acyltransferase"/>
    <property type="match status" value="1"/>
</dbReference>
<protein>
    <submittedName>
        <fullName evidence="5">Acyltransferase</fullName>
        <ecNumber evidence="5">2.3.1.-</ecNumber>
    </submittedName>
</protein>
<evidence type="ECO:0000259" key="4">
    <source>
        <dbReference type="SMART" id="SM00563"/>
    </source>
</evidence>
<dbReference type="PANTHER" id="PTHR10434">
    <property type="entry name" value="1-ACYL-SN-GLYCEROL-3-PHOSPHATE ACYLTRANSFERASE"/>
    <property type="match status" value="1"/>
</dbReference>
<dbReference type="AlphaFoldDB" id="C0QDJ4"/>
<evidence type="ECO:0000313" key="5">
    <source>
        <dbReference type="EMBL" id="ACN15258.1"/>
    </source>
</evidence>
<dbReference type="KEGG" id="dat:HRM2_21600"/>
<evidence type="ECO:0000313" key="6">
    <source>
        <dbReference type="Proteomes" id="UP000000442"/>
    </source>
</evidence>
<keyword evidence="3 5" id="KW-0012">Acyltransferase</keyword>
<dbReference type="HOGENOM" id="CLU_099447_0_0_7"/>
<feature type="domain" description="Phospholipid/glycerol acyltransferase" evidence="4">
    <location>
        <begin position="31"/>
        <end position="140"/>
    </location>
</feature>
<dbReference type="RefSeq" id="WP_015904028.1">
    <property type="nucleotide sequence ID" value="NC_012108.1"/>
</dbReference>
<reference evidence="5 6" key="1">
    <citation type="journal article" date="2009" name="Environ. Microbiol.">
        <title>Genome sequence of Desulfobacterium autotrophicum HRM2, a marine sulfate reducer oxidizing organic carbon completely to carbon dioxide.</title>
        <authorList>
            <person name="Strittmatter A.W."/>
            <person name="Liesegang H."/>
            <person name="Rabus R."/>
            <person name="Decker I."/>
            <person name="Amann J."/>
            <person name="Andres S."/>
            <person name="Henne A."/>
            <person name="Fricke W.F."/>
            <person name="Martinez-Arias R."/>
            <person name="Bartels D."/>
            <person name="Goesmann A."/>
            <person name="Krause L."/>
            <person name="Puehler A."/>
            <person name="Klenk H.P."/>
            <person name="Richter M."/>
            <person name="Schuler M."/>
            <person name="Gloeckner F.O."/>
            <person name="Meyerdierks A."/>
            <person name="Gottschalk G."/>
            <person name="Amann R."/>
        </authorList>
    </citation>
    <scope>NUCLEOTIDE SEQUENCE [LARGE SCALE GENOMIC DNA]</scope>
    <source>
        <strain evidence="6">ATCC 43914 / DSM 3382 / HRM2</strain>
    </source>
</reference>
<dbReference type="EC" id="2.3.1.-" evidence="5"/>
<dbReference type="GO" id="GO:0003841">
    <property type="term" value="F:1-acylglycerol-3-phosphate O-acyltransferase activity"/>
    <property type="evidence" value="ECO:0007669"/>
    <property type="project" value="TreeGrafter"/>
</dbReference>
<dbReference type="EMBL" id="CP001087">
    <property type="protein sequence ID" value="ACN15258.1"/>
    <property type="molecule type" value="Genomic_DNA"/>
</dbReference>
<dbReference type="SMART" id="SM00563">
    <property type="entry name" value="PlsC"/>
    <property type="match status" value="1"/>
</dbReference>
<gene>
    <name evidence="5" type="ordered locus">HRM2_21600</name>
</gene>
<dbReference type="OrthoDB" id="9796839at2"/>
<keyword evidence="2 5" id="KW-0808">Transferase</keyword>